<evidence type="ECO:0000313" key="9">
    <source>
        <dbReference type="EMBL" id="GCE76848.1"/>
    </source>
</evidence>
<evidence type="ECO:0000256" key="1">
    <source>
        <dbReference type="ARBA" id="ARBA00022692"/>
    </source>
</evidence>
<comment type="similarity">
    <text evidence="4">Belongs to the methyl-accepting chemotaxis (MCP) protein family.</text>
</comment>
<dbReference type="InterPro" id="IPR029151">
    <property type="entry name" value="Sensor-like_sf"/>
</dbReference>
<dbReference type="CDD" id="cd06225">
    <property type="entry name" value="HAMP"/>
    <property type="match status" value="1"/>
</dbReference>
<dbReference type="SUPFAM" id="SSF58104">
    <property type="entry name" value="Methyl-accepting chemotaxis protein (MCP) signaling domain"/>
    <property type="match status" value="1"/>
</dbReference>
<evidence type="ECO:0000256" key="6">
    <source>
        <dbReference type="SAM" id="Phobius"/>
    </source>
</evidence>
<dbReference type="PRINTS" id="PR00260">
    <property type="entry name" value="CHEMTRNSDUCR"/>
</dbReference>
<evidence type="ECO:0000256" key="3">
    <source>
        <dbReference type="ARBA" id="ARBA00023224"/>
    </source>
</evidence>
<keyword evidence="3 5" id="KW-0807">Transducer</keyword>
<dbReference type="SMART" id="SM00304">
    <property type="entry name" value="HAMP"/>
    <property type="match status" value="1"/>
</dbReference>
<comment type="caution">
    <text evidence="9">The sequence shown here is derived from an EMBL/GenBank/DDBJ whole genome shotgun (WGS) entry which is preliminary data.</text>
</comment>
<dbReference type="InterPro" id="IPR004089">
    <property type="entry name" value="MCPsignal_dom"/>
</dbReference>
<keyword evidence="1 6" id="KW-0812">Transmembrane</keyword>
<dbReference type="InterPro" id="IPR004090">
    <property type="entry name" value="Chemotax_Me-accpt_rcpt"/>
</dbReference>
<evidence type="ECO:0008006" key="11">
    <source>
        <dbReference type="Google" id="ProtNLM"/>
    </source>
</evidence>
<dbReference type="PROSITE" id="PS50885">
    <property type="entry name" value="HAMP"/>
    <property type="match status" value="1"/>
</dbReference>
<dbReference type="Pfam" id="PF00672">
    <property type="entry name" value="HAMP"/>
    <property type="match status" value="1"/>
</dbReference>
<keyword evidence="6" id="KW-0472">Membrane</keyword>
<reference evidence="9 10" key="1">
    <citation type="submission" date="2019-01" db="EMBL/GenBank/DDBJ databases">
        <title>Draft genome sequence of Cellulomonas takizawaensis strain TKZ-21.</title>
        <authorList>
            <person name="Yamamura H."/>
            <person name="Hayashi T."/>
            <person name="Hamada M."/>
            <person name="Serisawa Y."/>
            <person name="Matsuyama K."/>
            <person name="Nakagawa Y."/>
            <person name="Otoguro M."/>
            <person name="Yanagida F."/>
            <person name="Hayakawa M."/>
        </authorList>
    </citation>
    <scope>NUCLEOTIDE SEQUENCE [LARGE SCALE GENOMIC DNA]</scope>
    <source>
        <strain evidence="9 10">NBRC12680</strain>
    </source>
</reference>
<dbReference type="PANTHER" id="PTHR32089">
    <property type="entry name" value="METHYL-ACCEPTING CHEMOTAXIS PROTEIN MCPB"/>
    <property type="match status" value="1"/>
</dbReference>
<dbReference type="EMBL" id="BIMR01000139">
    <property type="protein sequence ID" value="GCE76848.1"/>
    <property type="molecule type" value="Genomic_DNA"/>
</dbReference>
<dbReference type="GO" id="GO:0006935">
    <property type="term" value="P:chemotaxis"/>
    <property type="evidence" value="ECO:0007669"/>
    <property type="project" value="InterPro"/>
</dbReference>
<keyword evidence="2 6" id="KW-1133">Transmembrane helix</keyword>
<dbReference type="GO" id="GO:0016020">
    <property type="term" value="C:membrane"/>
    <property type="evidence" value="ECO:0007669"/>
    <property type="project" value="InterPro"/>
</dbReference>
<dbReference type="SUPFAM" id="SSF103190">
    <property type="entry name" value="Sensory domain-like"/>
    <property type="match status" value="1"/>
</dbReference>
<dbReference type="GO" id="GO:0004888">
    <property type="term" value="F:transmembrane signaling receptor activity"/>
    <property type="evidence" value="ECO:0007669"/>
    <property type="project" value="InterPro"/>
</dbReference>
<dbReference type="Gene3D" id="1.10.287.950">
    <property type="entry name" value="Methyl-accepting chemotaxis protein"/>
    <property type="match status" value="1"/>
</dbReference>
<dbReference type="RefSeq" id="WP_165446725.1">
    <property type="nucleotide sequence ID" value="NZ_BIMR01000139.1"/>
</dbReference>
<evidence type="ECO:0000256" key="5">
    <source>
        <dbReference type="PROSITE-ProRule" id="PRU00284"/>
    </source>
</evidence>
<evidence type="ECO:0000256" key="4">
    <source>
        <dbReference type="ARBA" id="ARBA00029447"/>
    </source>
</evidence>
<evidence type="ECO:0000256" key="2">
    <source>
        <dbReference type="ARBA" id="ARBA00022989"/>
    </source>
</evidence>
<feature type="domain" description="Methyl-accepting transducer" evidence="7">
    <location>
        <begin position="445"/>
        <end position="681"/>
    </location>
</feature>
<evidence type="ECO:0000259" key="8">
    <source>
        <dbReference type="PROSITE" id="PS50885"/>
    </source>
</evidence>
<dbReference type="PROSITE" id="PS50111">
    <property type="entry name" value="CHEMOTAXIS_TRANSDUC_2"/>
    <property type="match status" value="1"/>
</dbReference>
<sequence length="699" mass="70067">MPVVPARVRRSLRWQLLLTGAASVTLTAAVLSAVAGVQTHRLTTQAAAEVETLTAGALAATAAQATTLVDTQVATVSDQLGDQVAVAAALVAARGPVGFGEPVTWTATNQVSGDATDAVLPQLTVGGTWLGQNRDASVPTPVVDDVAATLGGAAVTVFQRMGEAGDLLRVATTVPTADGARAVGTFIPAVAADGSPTPVVETVLRGETYRGVATVVGQPYVTAYAPLTVDGEVVGALFVGVPQAEVVAPLVTALEGVRVGATGSVVVLAADGTVVVPRDGAPFAADDLPALVEAGTSTPGGAGADGSGATVAVSVDGAPGTAVVRHQPAWGWSVVAYQSDEEIGAVADGLVTGSRQLVAVQLGCGLLAAVLAVTGFALITGRLVRRVERLTTTLQRVAERDLSVDVRPDGEDEVGAMGHAVADAVDAMRTAVARMQSGADQVSGTASLLGASSDALSTAAGATSRRAEVASGAAADVSSQVQTITAAMTEMQATITAVAHDVGSAHTETRGTVGLGAEAAEAADRLARSSSQINDVVSTVSAIAGQTNLLALNATIEAARAGEAGRGFAVVAGEVKDLAQQTSQALGTIEPVLAAVAQDAADVRAAVARITRSIEVVDEHQTSIAAVIEEQAATTADVERNLVYAAESTRDIAGSIVQVADDAARSRTGATDVQGAVADLSRVADDLRGEVERFRLVEV</sequence>
<protein>
    <recommendedName>
        <fullName evidence="11">Methyl-accepting chemotaxis protein</fullName>
    </recommendedName>
</protein>
<dbReference type="Pfam" id="PF17201">
    <property type="entry name" value="Cache_3-Cache_2"/>
    <property type="match status" value="1"/>
</dbReference>
<feature type="domain" description="HAMP" evidence="8">
    <location>
        <begin position="381"/>
        <end position="433"/>
    </location>
</feature>
<dbReference type="InterPro" id="IPR033462">
    <property type="entry name" value="Cache_3-Cache_2"/>
</dbReference>
<evidence type="ECO:0000259" key="7">
    <source>
        <dbReference type="PROSITE" id="PS50111"/>
    </source>
</evidence>
<evidence type="ECO:0000313" key="10">
    <source>
        <dbReference type="Proteomes" id="UP000289954"/>
    </source>
</evidence>
<organism evidence="9 10">
    <name type="scientific">Cellulomonas biazotea</name>
    <dbReference type="NCBI Taxonomy" id="1709"/>
    <lineage>
        <taxon>Bacteria</taxon>
        <taxon>Bacillati</taxon>
        <taxon>Actinomycetota</taxon>
        <taxon>Actinomycetes</taxon>
        <taxon>Micrococcales</taxon>
        <taxon>Cellulomonadaceae</taxon>
        <taxon>Cellulomonas</taxon>
    </lineage>
</organism>
<dbReference type="AlphaFoldDB" id="A0A402DRW4"/>
<gene>
    <name evidence="9" type="ORF">CBZ_19040</name>
</gene>
<dbReference type="SMART" id="SM00283">
    <property type="entry name" value="MA"/>
    <property type="match status" value="1"/>
</dbReference>
<feature type="transmembrane region" description="Helical" evidence="6">
    <location>
        <begin position="358"/>
        <end position="379"/>
    </location>
</feature>
<dbReference type="GO" id="GO:0007165">
    <property type="term" value="P:signal transduction"/>
    <property type="evidence" value="ECO:0007669"/>
    <property type="project" value="UniProtKB-KW"/>
</dbReference>
<accession>A0A402DRW4</accession>
<dbReference type="InterPro" id="IPR003660">
    <property type="entry name" value="HAMP_dom"/>
</dbReference>
<dbReference type="Proteomes" id="UP000289954">
    <property type="component" value="Unassembled WGS sequence"/>
</dbReference>
<proteinExistence type="inferred from homology"/>
<name>A0A402DRW4_9CELL</name>
<keyword evidence="10" id="KW-1185">Reference proteome</keyword>
<dbReference type="Pfam" id="PF00015">
    <property type="entry name" value="MCPsignal"/>
    <property type="match status" value="1"/>
</dbReference>
<dbReference type="PANTHER" id="PTHR32089:SF112">
    <property type="entry name" value="LYSOZYME-LIKE PROTEIN-RELATED"/>
    <property type="match status" value="1"/>
</dbReference>